<evidence type="ECO:0008006" key="4">
    <source>
        <dbReference type="Google" id="ProtNLM"/>
    </source>
</evidence>
<proteinExistence type="predicted"/>
<reference evidence="2 3" key="1">
    <citation type="journal article" date="2021" name="Elife">
        <title>Chloroplast acquisition without the gene transfer in kleptoplastic sea slugs, Plakobranchus ocellatus.</title>
        <authorList>
            <person name="Maeda T."/>
            <person name="Takahashi S."/>
            <person name="Yoshida T."/>
            <person name="Shimamura S."/>
            <person name="Takaki Y."/>
            <person name="Nagai Y."/>
            <person name="Toyoda A."/>
            <person name="Suzuki Y."/>
            <person name="Arimoto A."/>
            <person name="Ishii H."/>
            <person name="Satoh N."/>
            <person name="Nishiyama T."/>
            <person name="Hasebe M."/>
            <person name="Maruyama T."/>
            <person name="Minagawa J."/>
            <person name="Obokata J."/>
            <person name="Shigenobu S."/>
        </authorList>
    </citation>
    <scope>NUCLEOTIDE SEQUENCE [LARGE SCALE GENOMIC DNA]</scope>
</reference>
<dbReference type="AlphaFoldDB" id="A0AAV3Y709"/>
<organism evidence="2 3">
    <name type="scientific">Plakobranchus ocellatus</name>
    <dbReference type="NCBI Taxonomy" id="259542"/>
    <lineage>
        <taxon>Eukaryota</taxon>
        <taxon>Metazoa</taxon>
        <taxon>Spiralia</taxon>
        <taxon>Lophotrochozoa</taxon>
        <taxon>Mollusca</taxon>
        <taxon>Gastropoda</taxon>
        <taxon>Heterobranchia</taxon>
        <taxon>Euthyneura</taxon>
        <taxon>Panpulmonata</taxon>
        <taxon>Sacoglossa</taxon>
        <taxon>Placobranchoidea</taxon>
        <taxon>Plakobranchidae</taxon>
        <taxon>Plakobranchus</taxon>
    </lineage>
</organism>
<evidence type="ECO:0000313" key="3">
    <source>
        <dbReference type="Proteomes" id="UP000735302"/>
    </source>
</evidence>
<feature type="signal peptide" evidence="1">
    <location>
        <begin position="1"/>
        <end position="19"/>
    </location>
</feature>
<keyword evidence="1" id="KW-0732">Signal</keyword>
<comment type="caution">
    <text evidence="2">The sequence shown here is derived from an EMBL/GenBank/DDBJ whole genome shotgun (WGS) entry which is preliminary data.</text>
</comment>
<evidence type="ECO:0000256" key="1">
    <source>
        <dbReference type="SAM" id="SignalP"/>
    </source>
</evidence>
<evidence type="ECO:0000313" key="2">
    <source>
        <dbReference type="EMBL" id="GFN79005.1"/>
    </source>
</evidence>
<gene>
    <name evidence="2" type="ORF">PoB_000551100</name>
</gene>
<name>A0AAV3Y709_9GAST</name>
<feature type="chain" id="PRO_5043685663" description="Secreted protein" evidence="1">
    <location>
        <begin position="20"/>
        <end position="144"/>
    </location>
</feature>
<keyword evidence="3" id="KW-1185">Reference proteome</keyword>
<dbReference type="EMBL" id="BLXT01000624">
    <property type="protein sequence ID" value="GFN79005.1"/>
    <property type="molecule type" value="Genomic_DNA"/>
</dbReference>
<sequence>MSLYLNPGAACVQFTLLLAQLLSPFGSDLRSLDWTLRFLEHLAATKSQFSRPRYVIRCEGVHPVMTRQAVIGLHRNSQFPLFRNYVYGSTSMSWVHRLKLVTGTNISQPWCMSQRVGVTLLHFCVLPGKMVHSSYFLYPLNWDV</sequence>
<accession>A0AAV3Y709</accession>
<protein>
    <recommendedName>
        <fullName evidence="4">Secreted protein</fullName>
    </recommendedName>
</protein>
<dbReference type="Proteomes" id="UP000735302">
    <property type="component" value="Unassembled WGS sequence"/>
</dbReference>